<gene>
    <name evidence="4" type="ORF">BDY17DRAFT_305591</name>
</gene>
<comment type="similarity">
    <text evidence="2">Belongs to the ustYa family.</text>
</comment>
<evidence type="ECO:0000256" key="1">
    <source>
        <dbReference type="ARBA" id="ARBA00004685"/>
    </source>
</evidence>
<dbReference type="OrthoDB" id="3687641at2759"/>
<evidence type="ECO:0000313" key="4">
    <source>
        <dbReference type="EMBL" id="KAF2478661.1"/>
    </source>
</evidence>
<proteinExistence type="inferred from homology"/>
<organism evidence="4 5">
    <name type="scientific">Neohortaea acidophila</name>
    <dbReference type="NCBI Taxonomy" id="245834"/>
    <lineage>
        <taxon>Eukaryota</taxon>
        <taxon>Fungi</taxon>
        <taxon>Dikarya</taxon>
        <taxon>Ascomycota</taxon>
        <taxon>Pezizomycotina</taxon>
        <taxon>Dothideomycetes</taxon>
        <taxon>Dothideomycetidae</taxon>
        <taxon>Mycosphaerellales</taxon>
        <taxon>Teratosphaeriaceae</taxon>
        <taxon>Neohortaea</taxon>
    </lineage>
</organism>
<keyword evidence="3" id="KW-0812">Transmembrane</keyword>
<evidence type="ECO:0000256" key="2">
    <source>
        <dbReference type="ARBA" id="ARBA00035112"/>
    </source>
</evidence>
<keyword evidence="5" id="KW-1185">Reference proteome</keyword>
<name>A0A6A6PG03_9PEZI</name>
<comment type="pathway">
    <text evidence="1">Mycotoxin biosynthesis.</text>
</comment>
<sequence>MWRCRQARPANIHRLRSPDHACTCSLPLSTITTTSFTWQGSGRFRRHFRLNVIMSDYHKLLPKPAQDADDDDGANEFPEVKARPRSTWNQFWNGRLPAVRFAVEIYIALLVTAICYMQVLNLRQPLSSDADALKAQIESRGSYEWRYSANASYESLDPQFDFLWKWPGKTGLAMLAPEPPHDKVPVGVSMFHQLHCLGMIRMGLQSAKAGKELVWDEHMPHCLDYIRKSILCFADDTIELPGLVNGERNDFIDGDGATHMCRSSKTLFDLRGWPMRHVEEAGVGPGA</sequence>
<reference evidence="4" key="1">
    <citation type="journal article" date="2020" name="Stud. Mycol.">
        <title>101 Dothideomycetes genomes: a test case for predicting lifestyles and emergence of pathogens.</title>
        <authorList>
            <person name="Haridas S."/>
            <person name="Albert R."/>
            <person name="Binder M."/>
            <person name="Bloem J."/>
            <person name="Labutti K."/>
            <person name="Salamov A."/>
            <person name="Andreopoulos B."/>
            <person name="Baker S."/>
            <person name="Barry K."/>
            <person name="Bills G."/>
            <person name="Bluhm B."/>
            <person name="Cannon C."/>
            <person name="Castanera R."/>
            <person name="Culley D."/>
            <person name="Daum C."/>
            <person name="Ezra D."/>
            <person name="Gonzalez J."/>
            <person name="Henrissat B."/>
            <person name="Kuo A."/>
            <person name="Liang C."/>
            <person name="Lipzen A."/>
            <person name="Lutzoni F."/>
            <person name="Magnuson J."/>
            <person name="Mondo S."/>
            <person name="Nolan M."/>
            <person name="Ohm R."/>
            <person name="Pangilinan J."/>
            <person name="Park H.-J."/>
            <person name="Ramirez L."/>
            <person name="Alfaro M."/>
            <person name="Sun H."/>
            <person name="Tritt A."/>
            <person name="Yoshinaga Y."/>
            <person name="Zwiers L.-H."/>
            <person name="Turgeon B."/>
            <person name="Goodwin S."/>
            <person name="Spatafora J."/>
            <person name="Crous P."/>
            <person name="Grigoriev I."/>
        </authorList>
    </citation>
    <scope>NUCLEOTIDE SEQUENCE</scope>
    <source>
        <strain evidence="4">CBS 113389</strain>
    </source>
</reference>
<evidence type="ECO:0000313" key="5">
    <source>
        <dbReference type="Proteomes" id="UP000799767"/>
    </source>
</evidence>
<evidence type="ECO:0000256" key="3">
    <source>
        <dbReference type="SAM" id="Phobius"/>
    </source>
</evidence>
<dbReference type="PANTHER" id="PTHR33365:SF4">
    <property type="entry name" value="CYCLOCHLOROTINE BIOSYNTHESIS PROTEIN O"/>
    <property type="match status" value="1"/>
</dbReference>
<dbReference type="GO" id="GO:0043386">
    <property type="term" value="P:mycotoxin biosynthetic process"/>
    <property type="evidence" value="ECO:0007669"/>
    <property type="project" value="InterPro"/>
</dbReference>
<dbReference type="Pfam" id="PF11807">
    <property type="entry name" value="UstYa"/>
    <property type="match status" value="1"/>
</dbReference>
<feature type="transmembrane region" description="Helical" evidence="3">
    <location>
        <begin position="101"/>
        <end position="119"/>
    </location>
</feature>
<accession>A0A6A6PG03</accession>
<dbReference type="AlphaFoldDB" id="A0A6A6PG03"/>
<keyword evidence="3" id="KW-0472">Membrane</keyword>
<dbReference type="EMBL" id="MU001643">
    <property type="protein sequence ID" value="KAF2478661.1"/>
    <property type="molecule type" value="Genomic_DNA"/>
</dbReference>
<protein>
    <submittedName>
        <fullName evidence="4">Uncharacterized protein</fullName>
    </submittedName>
</protein>
<dbReference type="InterPro" id="IPR021765">
    <property type="entry name" value="UstYa-like"/>
</dbReference>
<dbReference type="Proteomes" id="UP000799767">
    <property type="component" value="Unassembled WGS sequence"/>
</dbReference>
<keyword evidence="3" id="KW-1133">Transmembrane helix</keyword>
<dbReference type="PANTHER" id="PTHR33365">
    <property type="entry name" value="YALI0B05434P"/>
    <property type="match status" value="1"/>
</dbReference>
<dbReference type="GeneID" id="54475892"/>
<dbReference type="RefSeq" id="XP_033585231.1">
    <property type="nucleotide sequence ID" value="XM_033734890.1"/>
</dbReference>